<feature type="transmembrane region" description="Helical" evidence="1">
    <location>
        <begin position="25"/>
        <end position="42"/>
    </location>
</feature>
<dbReference type="RefSeq" id="WP_209888421.1">
    <property type="nucleotide sequence ID" value="NZ_JAGGMR010000001.1"/>
</dbReference>
<accession>A0ABS4QEQ1</accession>
<dbReference type="Proteomes" id="UP001519325">
    <property type="component" value="Unassembled WGS sequence"/>
</dbReference>
<sequence>MKLQLRKPTSLNPLQTTELKPRKSTAILMAAWVGTFALWLFVKPDEPSQPGAGFFVNSVSTSQKAEPAAR</sequence>
<evidence type="ECO:0000256" key="1">
    <source>
        <dbReference type="SAM" id="Phobius"/>
    </source>
</evidence>
<keyword evidence="1" id="KW-0472">Membrane</keyword>
<evidence type="ECO:0000313" key="2">
    <source>
        <dbReference type="EMBL" id="MBP2189564.1"/>
    </source>
</evidence>
<dbReference type="EMBL" id="JAGGMR010000001">
    <property type="protein sequence ID" value="MBP2189564.1"/>
    <property type="molecule type" value="Genomic_DNA"/>
</dbReference>
<name>A0ABS4QEQ1_9NOCA</name>
<protein>
    <submittedName>
        <fullName evidence="2">Uncharacterized protein</fullName>
    </submittedName>
</protein>
<evidence type="ECO:0000313" key="3">
    <source>
        <dbReference type="Proteomes" id="UP001519325"/>
    </source>
</evidence>
<keyword evidence="3" id="KW-1185">Reference proteome</keyword>
<proteinExistence type="predicted"/>
<keyword evidence="1" id="KW-1133">Transmembrane helix</keyword>
<gene>
    <name evidence="2" type="ORF">BJ987_002465</name>
</gene>
<keyword evidence="1" id="KW-0812">Transmembrane</keyword>
<comment type="caution">
    <text evidence="2">The sequence shown here is derived from an EMBL/GenBank/DDBJ whole genome shotgun (WGS) entry which is preliminary data.</text>
</comment>
<organism evidence="2 3">
    <name type="scientific">Nocardia goodfellowii</name>
    <dbReference type="NCBI Taxonomy" id="882446"/>
    <lineage>
        <taxon>Bacteria</taxon>
        <taxon>Bacillati</taxon>
        <taxon>Actinomycetota</taxon>
        <taxon>Actinomycetes</taxon>
        <taxon>Mycobacteriales</taxon>
        <taxon>Nocardiaceae</taxon>
        <taxon>Nocardia</taxon>
    </lineage>
</organism>
<reference evidence="2 3" key="1">
    <citation type="submission" date="2021-03" db="EMBL/GenBank/DDBJ databases">
        <title>Sequencing the genomes of 1000 actinobacteria strains.</title>
        <authorList>
            <person name="Klenk H.-P."/>
        </authorList>
    </citation>
    <scope>NUCLEOTIDE SEQUENCE [LARGE SCALE GENOMIC DNA]</scope>
    <source>
        <strain evidence="2 3">DSM 45516</strain>
    </source>
</reference>